<dbReference type="OrthoDB" id="10029320at2759"/>
<dbReference type="PRINTS" id="PR00463">
    <property type="entry name" value="EP450I"/>
</dbReference>
<keyword evidence="3 8" id="KW-0349">Heme</keyword>
<dbReference type="eggNOG" id="KOG0157">
    <property type="taxonomic scope" value="Eukaryota"/>
</dbReference>
<comment type="pathway">
    <text evidence="2">Secondary metabolite biosynthesis.</text>
</comment>
<evidence type="ECO:0000313" key="9">
    <source>
        <dbReference type="EMBL" id="ETN37839.1"/>
    </source>
</evidence>
<dbReference type="Proteomes" id="UP000030752">
    <property type="component" value="Unassembled WGS sequence"/>
</dbReference>
<dbReference type="SUPFAM" id="SSF48264">
    <property type="entry name" value="Cytochrome P450"/>
    <property type="match status" value="1"/>
</dbReference>
<proteinExistence type="predicted"/>
<keyword evidence="4 8" id="KW-0479">Metal-binding</keyword>
<dbReference type="InterPro" id="IPR036396">
    <property type="entry name" value="Cyt_P450_sf"/>
</dbReference>
<dbReference type="PANTHER" id="PTHR24305:SF107">
    <property type="entry name" value="P450, PUTATIVE (EUROFUNG)-RELATED"/>
    <property type="match status" value="1"/>
</dbReference>
<protein>
    <recommendedName>
        <fullName evidence="11">Cytochrome P450</fullName>
    </recommendedName>
</protein>
<evidence type="ECO:0000256" key="4">
    <source>
        <dbReference type="ARBA" id="ARBA00022723"/>
    </source>
</evidence>
<dbReference type="Pfam" id="PF00067">
    <property type="entry name" value="p450"/>
    <property type="match status" value="1"/>
</dbReference>
<evidence type="ECO:0000313" key="10">
    <source>
        <dbReference type="Proteomes" id="UP000030752"/>
    </source>
</evidence>
<dbReference type="GO" id="GO:0004497">
    <property type="term" value="F:monooxygenase activity"/>
    <property type="evidence" value="ECO:0007669"/>
    <property type="project" value="UniProtKB-KW"/>
</dbReference>
<evidence type="ECO:0008006" key="11">
    <source>
        <dbReference type="Google" id="ProtNLM"/>
    </source>
</evidence>
<dbReference type="VEuPathDB" id="FungiDB:HMPREF1541_07462"/>
<dbReference type="PANTHER" id="PTHR24305">
    <property type="entry name" value="CYTOCHROME P450"/>
    <property type="match status" value="1"/>
</dbReference>
<dbReference type="InParanoid" id="W2RQ34"/>
<evidence type="ECO:0000256" key="8">
    <source>
        <dbReference type="PIRSR" id="PIRSR602401-1"/>
    </source>
</evidence>
<gene>
    <name evidence="9" type="ORF">HMPREF1541_07462</name>
</gene>
<dbReference type="RefSeq" id="XP_008720008.1">
    <property type="nucleotide sequence ID" value="XM_008721786.1"/>
</dbReference>
<evidence type="ECO:0000256" key="6">
    <source>
        <dbReference type="ARBA" id="ARBA00023004"/>
    </source>
</evidence>
<accession>W2RQ34</accession>
<dbReference type="AlphaFoldDB" id="W2RQ34"/>
<evidence type="ECO:0000256" key="2">
    <source>
        <dbReference type="ARBA" id="ARBA00005179"/>
    </source>
</evidence>
<organism evidence="9 10">
    <name type="scientific">Cyphellophora europaea (strain CBS 101466)</name>
    <name type="common">Phialophora europaea</name>
    <dbReference type="NCBI Taxonomy" id="1220924"/>
    <lineage>
        <taxon>Eukaryota</taxon>
        <taxon>Fungi</taxon>
        <taxon>Dikarya</taxon>
        <taxon>Ascomycota</taxon>
        <taxon>Pezizomycotina</taxon>
        <taxon>Eurotiomycetes</taxon>
        <taxon>Chaetothyriomycetidae</taxon>
        <taxon>Chaetothyriales</taxon>
        <taxon>Cyphellophoraceae</taxon>
        <taxon>Cyphellophora</taxon>
    </lineage>
</organism>
<keyword evidence="10" id="KW-1185">Reference proteome</keyword>
<dbReference type="GO" id="GO:0020037">
    <property type="term" value="F:heme binding"/>
    <property type="evidence" value="ECO:0007669"/>
    <property type="project" value="InterPro"/>
</dbReference>
<dbReference type="GO" id="GO:0005506">
    <property type="term" value="F:iron ion binding"/>
    <property type="evidence" value="ECO:0007669"/>
    <property type="project" value="InterPro"/>
</dbReference>
<dbReference type="InterPro" id="IPR002401">
    <property type="entry name" value="Cyt_P450_E_grp-I"/>
</dbReference>
<keyword evidence="6 8" id="KW-0408">Iron</keyword>
<dbReference type="GO" id="GO:0016705">
    <property type="term" value="F:oxidoreductase activity, acting on paired donors, with incorporation or reduction of molecular oxygen"/>
    <property type="evidence" value="ECO:0007669"/>
    <property type="project" value="InterPro"/>
</dbReference>
<name>W2RQ34_CYPE1</name>
<evidence type="ECO:0000256" key="5">
    <source>
        <dbReference type="ARBA" id="ARBA00023002"/>
    </source>
</evidence>
<evidence type="ECO:0000256" key="1">
    <source>
        <dbReference type="ARBA" id="ARBA00001971"/>
    </source>
</evidence>
<dbReference type="STRING" id="1220924.W2RQ34"/>
<feature type="binding site" description="axial binding residue" evidence="8">
    <location>
        <position position="467"/>
    </location>
    <ligand>
        <name>heme</name>
        <dbReference type="ChEBI" id="CHEBI:30413"/>
    </ligand>
    <ligandPart>
        <name>Fe</name>
        <dbReference type="ChEBI" id="CHEBI:18248"/>
    </ligandPart>
</feature>
<sequence length="547" mass="61899">MKLMLSTIVGGLLILFTVWLSRFIIQFRKQRAFYKTVPCPPHDYWWGHLKLVGETMRELPQDFHYQQLMAYIGQKYNMPPVFYLDMWPASYPLMMIFDPEVASQLTQTTPQLKHPVNRAFVTPLVGSPSIVAVDGPEWKLIRSIVISGFAPSYIASLTPILAKHVTRFMEKMSNFSETGEVFPTQDQTSLLTFDVISEIVLGTDRDSQRNFDRLAYHFKHASRLCNSPSFSPKWYLLAIPRWWHASRQTKIITAAIHERHANPPDIRGRAAIDLFIKAYSDEKLNPEHKPNLDPTRDAYFMRMAVCNVKSLLLGGHDTTSSTISYTLALLSTHPSALQTMRTEHNSVFGRSQPFSTIAKRLSAQPSLLSDSNLPYTTACIRETLRIFSPASSTRAARPDGPRTVRFRDRDLPITGQQMWIAHIGFGMRADLFPRPNDFLPERHLPDSPLGPVPKDAWRAFEKGPRACLGVELAMNEMKMVLLGMVAEGWLDRLEVAYPRDAPRAPAGFGGVGGERRWFQKIEFSAKPVLGMPMRVVAGKGGEKGKVR</sequence>
<dbReference type="GeneID" id="19974801"/>
<keyword evidence="5" id="KW-0560">Oxidoreductase</keyword>
<comment type="cofactor">
    <cofactor evidence="1 8">
        <name>heme</name>
        <dbReference type="ChEBI" id="CHEBI:30413"/>
    </cofactor>
</comment>
<dbReference type="InterPro" id="IPR001128">
    <property type="entry name" value="Cyt_P450"/>
</dbReference>
<keyword evidence="7" id="KW-0503">Monooxygenase</keyword>
<dbReference type="HOGENOM" id="CLU_020492_1_0_1"/>
<dbReference type="EMBL" id="KB822723">
    <property type="protein sequence ID" value="ETN37839.1"/>
    <property type="molecule type" value="Genomic_DNA"/>
</dbReference>
<reference evidence="9 10" key="1">
    <citation type="submission" date="2013-03" db="EMBL/GenBank/DDBJ databases">
        <title>The Genome Sequence of Phialophora europaea CBS 101466.</title>
        <authorList>
            <consortium name="The Broad Institute Genomics Platform"/>
            <person name="Cuomo C."/>
            <person name="de Hoog S."/>
            <person name="Gorbushina A."/>
            <person name="Walker B."/>
            <person name="Young S.K."/>
            <person name="Zeng Q."/>
            <person name="Gargeya S."/>
            <person name="Fitzgerald M."/>
            <person name="Haas B."/>
            <person name="Abouelleil A."/>
            <person name="Allen A.W."/>
            <person name="Alvarado L."/>
            <person name="Arachchi H.M."/>
            <person name="Berlin A.M."/>
            <person name="Chapman S.B."/>
            <person name="Gainer-Dewar J."/>
            <person name="Goldberg J."/>
            <person name="Griggs A."/>
            <person name="Gujja S."/>
            <person name="Hansen M."/>
            <person name="Howarth C."/>
            <person name="Imamovic A."/>
            <person name="Ireland A."/>
            <person name="Larimer J."/>
            <person name="McCowan C."/>
            <person name="Murphy C."/>
            <person name="Pearson M."/>
            <person name="Poon T.W."/>
            <person name="Priest M."/>
            <person name="Roberts A."/>
            <person name="Saif S."/>
            <person name="Shea T."/>
            <person name="Sisk P."/>
            <person name="Sykes S."/>
            <person name="Wortman J."/>
            <person name="Nusbaum C."/>
            <person name="Birren B."/>
        </authorList>
    </citation>
    <scope>NUCLEOTIDE SEQUENCE [LARGE SCALE GENOMIC DNA]</scope>
    <source>
        <strain evidence="9 10">CBS 101466</strain>
    </source>
</reference>
<dbReference type="PRINTS" id="PR00385">
    <property type="entry name" value="P450"/>
</dbReference>
<evidence type="ECO:0000256" key="3">
    <source>
        <dbReference type="ARBA" id="ARBA00022617"/>
    </source>
</evidence>
<evidence type="ECO:0000256" key="7">
    <source>
        <dbReference type="ARBA" id="ARBA00023033"/>
    </source>
</evidence>
<dbReference type="InterPro" id="IPR050121">
    <property type="entry name" value="Cytochrome_P450_monoxygenase"/>
</dbReference>
<dbReference type="Gene3D" id="1.10.630.10">
    <property type="entry name" value="Cytochrome P450"/>
    <property type="match status" value="1"/>
</dbReference>